<name>A0A2J6ST53_9HELO</name>
<dbReference type="STRING" id="1095630.A0A2J6ST53"/>
<dbReference type="AlphaFoldDB" id="A0A2J6ST53"/>
<dbReference type="OrthoDB" id="566138at2759"/>
<dbReference type="RefSeq" id="XP_024730862.1">
    <property type="nucleotide sequence ID" value="XM_024887988.1"/>
</dbReference>
<evidence type="ECO:0000259" key="1">
    <source>
        <dbReference type="Pfam" id="PF01425"/>
    </source>
</evidence>
<dbReference type="InterPro" id="IPR036928">
    <property type="entry name" value="AS_sf"/>
</dbReference>
<evidence type="ECO:0000313" key="3">
    <source>
        <dbReference type="Proteomes" id="UP000235371"/>
    </source>
</evidence>
<gene>
    <name evidence="2" type="ORF">K444DRAFT_699595</name>
</gene>
<reference evidence="2 3" key="1">
    <citation type="submission" date="2016-04" db="EMBL/GenBank/DDBJ databases">
        <title>A degradative enzymes factory behind the ericoid mycorrhizal symbiosis.</title>
        <authorList>
            <consortium name="DOE Joint Genome Institute"/>
            <person name="Martino E."/>
            <person name="Morin E."/>
            <person name="Grelet G."/>
            <person name="Kuo A."/>
            <person name="Kohler A."/>
            <person name="Daghino S."/>
            <person name="Barry K."/>
            <person name="Choi C."/>
            <person name="Cichocki N."/>
            <person name="Clum A."/>
            <person name="Copeland A."/>
            <person name="Hainaut M."/>
            <person name="Haridas S."/>
            <person name="Labutti K."/>
            <person name="Lindquist E."/>
            <person name="Lipzen A."/>
            <person name="Khouja H.-R."/>
            <person name="Murat C."/>
            <person name="Ohm R."/>
            <person name="Olson A."/>
            <person name="Spatafora J."/>
            <person name="Veneault-Fourrey C."/>
            <person name="Henrissat B."/>
            <person name="Grigoriev I."/>
            <person name="Martin F."/>
            <person name="Perotto S."/>
        </authorList>
    </citation>
    <scope>NUCLEOTIDE SEQUENCE [LARGE SCALE GENOMIC DNA]</scope>
    <source>
        <strain evidence="2 3">E</strain>
    </source>
</reference>
<dbReference type="InParanoid" id="A0A2J6ST53"/>
<dbReference type="SUPFAM" id="SSF75304">
    <property type="entry name" value="Amidase signature (AS) enzymes"/>
    <property type="match status" value="1"/>
</dbReference>
<dbReference type="PANTHER" id="PTHR42678">
    <property type="entry name" value="AMIDASE"/>
    <property type="match status" value="1"/>
</dbReference>
<protein>
    <submittedName>
        <fullName evidence="2">Amidase signature enzyme</fullName>
    </submittedName>
</protein>
<evidence type="ECO:0000313" key="2">
    <source>
        <dbReference type="EMBL" id="PMD53958.1"/>
    </source>
</evidence>
<accession>A0A2J6ST53</accession>
<organism evidence="2 3">
    <name type="scientific">Hyaloscypha bicolor E</name>
    <dbReference type="NCBI Taxonomy" id="1095630"/>
    <lineage>
        <taxon>Eukaryota</taxon>
        <taxon>Fungi</taxon>
        <taxon>Dikarya</taxon>
        <taxon>Ascomycota</taxon>
        <taxon>Pezizomycotina</taxon>
        <taxon>Leotiomycetes</taxon>
        <taxon>Helotiales</taxon>
        <taxon>Hyaloscyphaceae</taxon>
        <taxon>Hyaloscypha</taxon>
        <taxon>Hyaloscypha bicolor</taxon>
    </lineage>
</organism>
<dbReference type="InterPro" id="IPR023631">
    <property type="entry name" value="Amidase_dom"/>
</dbReference>
<sequence length="145" mass="15113">MKNAEVMEQLIKKEVIILGIANLSEFCGYIAENMTPGWSAVGGQTRSAYETGPPPDFKVLIMAMPCSGPSSGSAVGVSAGFAPLSLGTETRGSLVYPASKAGLYAMRPAHGSVSAKGVFRISRSFDVIGLMARTPSDVNLLAESI</sequence>
<dbReference type="Gene3D" id="3.90.1300.10">
    <property type="entry name" value="Amidase signature (AS) domain"/>
    <property type="match status" value="1"/>
</dbReference>
<dbReference type="EMBL" id="KZ613866">
    <property type="protein sequence ID" value="PMD53958.1"/>
    <property type="molecule type" value="Genomic_DNA"/>
</dbReference>
<dbReference type="PANTHER" id="PTHR42678:SF34">
    <property type="entry name" value="OS04G0183300 PROTEIN"/>
    <property type="match status" value="1"/>
</dbReference>
<keyword evidence="3" id="KW-1185">Reference proteome</keyword>
<dbReference type="Pfam" id="PF01425">
    <property type="entry name" value="Amidase"/>
    <property type="match status" value="1"/>
</dbReference>
<proteinExistence type="predicted"/>
<dbReference type="GeneID" id="36596064"/>
<dbReference type="Proteomes" id="UP000235371">
    <property type="component" value="Unassembled WGS sequence"/>
</dbReference>
<feature type="domain" description="Amidase" evidence="1">
    <location>
        <begin position="2"/>
        <end position="144"/>
    </location>
</feature>